<name>A0A5J4YQN1_PORPP</name>
<evidence type="ECO:0000313" key="2">
    <source>
        <dbReference type="Proteomes" id="UP000324585"/>
    </source>
</evidence>
<organism evidence="1 2">
    <name type="scientific">Porphyridium purpureum</name>
    <name type="common">Red alga</name>
    <name type="synonym">Porphyridium cruentum</name>
    <dbReference type="NCBI Taxonomy" id="35688"/>
    <lineage>
        <taxon>Eukaryota</taxon>
        <taxon>Rhodophyta</taxon>
        <taxon>Bangiophyceae</taxon>
        <taxon>Porphyridiales</taxon>
        <taxon>Porphyridiaceae</taxon>
        <taxon>Porphyridium</taxon>
    </lineage>
</organism>
<reference evidence="2" key="1">
    <citation type="journal article" date="2019" name="Nat. Commun.">
        <title>Expansion of phycobilisome linker gene families in mesophilic red algae.</title>
        <authorList>
            <person name="Lee J."/>
            <person name="Kim D."/>
            <person name="Bhattacharya D."/>
            <person name="Yoon H.S."/>
        </authorList>
    </citation>
    <scope>NUCLEOTIDE SEQUENCE [LARGE SCALE GENOMIC DNA]</scope>
    <source>
        <strain evidence="2">CCMP 1328</strain>
    </source>
</reference>
<dbReference type="AlphaFoldDB" id="A0A5J4YQN1"/>
<proteinExistence type="predicted"/>
<protein>
    <submittedName>
        <fullName evidence="1">Uncharacterized protein</fullName>
    </submittedName>
</protein>
<sequence>MAAVMRSWRCVGRVFGARKLPADLPRCGMRWSAPAMKKLKDLGPIGVEAERHAPGKQAIADGLHFLVHVDGNGAKVYRTVMRASSREPEKIEPYHHNFPWSSDLLGPQLDGHNHPPKQSHMEPHMKKFLTAVERVIEQADEVILVGHGTGKASMLELLVKHMHEKRHDLEPKIAAVIRHENTHHITDPQLLKLAREHYRGEKDPRRLPRHVGA</sequence>
<accession>A0A5J4YQN1</accession>
<evidence type="ECO:0000313" key="1">
    <source>
        <dbReference type="EMBL" id="KAA8493821.1"/>
    </source>
</evidence>
<dbReference type="Proteomes" id="UP000324585">
    <property type="component" value="Unassembled WGS sequence"/>
</dbReference>
<comment type="caution">
    <text evidence="1">The sequence shown here is derived from an EMBL/GenBank/DDBJ whole genome shotgun (WGS) entry which is preliminary data.</text>
</comment>
<keyword evidence="2" id="KW-1185">Reference proteome</keyword>
<dbReference type="OrthoDB" id="10271566at2759"/>
<dbReference type="EMBL" id="VRMN01000006">
    <property type="protein sequence ID" value="KAA8493821.1"/>
    <property type="molecule type" value="Genomic_DNA"/>
</dbReference>
<gene>
    <name evidence="1" type="ORF">FVE85_4958</name>
</gene>